<dbReference type="AlphaFoldDB" id="A0A2T4HYK4"/>
<protein>
    <submittedName>
        <fullName evidence="2">Alpha/beta hydrolase</fullName>
    </submittedName>
</protein>
<dbReference type="RefSeq" id="WP_107394934.1">
    <property type="nucleotide sequence ID" value="NZ_PHHF01000044.1"/>
</dbReference>
<proteinExistence type="predicted"/>
<evidence type="ECO:0000259" key="1">
    <source>
        <dbReference type="Pfam" id="PF00561"/>
    </source>
</evidence>
<dbReference type="InterPro" id="IPR000073">
    <property type="entry name" value="AB_hydrolase_1"/>
</dbReference>
<keyword evidence="2" id="KW-0378">Hydrolase</keyword>
<evidence type="ECO:0000313" key="2">
    <source>
        <dbReference type="EMBL" id="PTD21184.1"/>
    </source>
</evidence>
<gene>
    <name evidence="2" type="ORF">CV103_10940</name>
</gene>
<reference evidence="2 3" key="1">
    <citation type="submission" date="2017-11" db="EMBL/GenBank/DDBJ databases">
        <title>Sphingomonas oleivorans sp. nov., isolated from oil-contaminated soil.</title>
        <authorList>
            <person name="Wang L."/>
            <person name="Chen L."/>
        </authorList>
    </citation>
    <scope>NUCLEOTIDE SEQUENCE [LARGE SCALE GENOMIC DNA]</scope>
    <source>
        <strain evidence="2 3">K101</strain>
    </source>
</reference>
<dbReference type="Proteomes" id="UP000241206">
    <property type="component" value="Unassembled WGS sequence"/>
</dbReference>
<sequence>MLQHETAGDPARLRAALAGLRRYQGHDRAPRPPEMPVIARIGRAAIRDYGGAGPPALFVPSLINPPHVLDLAEGRSLLRWLATQGVRPLLLDWGTPAPEERDRDVAGHVEQLLLPLLRELGEPVALAGYCLGGTMALAAAARHPVRSLTLIAAPWHFSAFPRAARDDLAGLWNQAEPTAETLGVLPMEALQASFWRLDPARTIRKFEDFGRLPEGDPRIQAFIALEDWANDGPPLTLAAGRQLLVDLFGGDITGKGGWLVAGAPVDPAAIACPVLDVASLTDRIVPAASAAGIGDAMRLDLGHVGMIVGSRGRQALWEPLAHWLSQPRKR</sequence>
<keyword evidence="3" id="KW-1185">Reference proteome</keyword>
<comment type="caution">
    <text evidence="2">The sequence shown here is derived from an EMBL/GenBank/DDBJ whole genome shotgun (WGS) entry which is preliminary data.</text>
</comment>
<dbReference type="InterPro" id="IPR029058">
    <property type="entry name" value="AB_hydrolase_fold"/>
</dbReference>
<feature type="domain" description="AB hydrolase-1" evidence="1">
    <location>
        <begin position="101"/>
        <end position="287"/>
    </location>
</feature>
<dbReference type="Gene3D" id="3.40.50.1820">
    <property type="entry name" value="alpha/beta hydrolase"/>
    <property type="match status" value="1"/>
</dbReference>
<dbReference type="SUPFAM" id="SSF53474">
    <property type="entry name" value="alpha/beta-Hydrolases"/>
    <property type="match status" value="1"/>
</dbReference>
<dbReference type="Pfam" id="PF00561">
    <property type="entry name" value="Abhydrolase_1"/>
    <property type="match status" value="1"/>
</dbReference>
<accession>A0A2T4HYK4</accession>
<dbReference type="GO" id="GO:0016787">
    <property type="term" value="F:hydrolase activity"/>
    <property type="evidence" value="ECO:0007669"/>
    <property type="project" value="UniProtKB-KW"/>
</dbReference>
<name>A0A2T4HYK4_9SPHN</name>
<dbReference type="PANTHER" id="PTHR36837">
    <property type="entry name" value="POLY(3-HYDROXYALKANOATE) POLYMERASE SUBUNIT PHAC"/>
    <property type="match status" value="1"/>
</dbReference>
<dbReference type="PANTHER" id="PTHR36837:SF2">
    <property type="entry name" value="POLY(3-HYDROXYALKANOATE) POLYMERASE SUBUNIT PHAC"/>
    <property type="match status" value="1"/>
</dbReference>
<evidence type="ECO:0000313" key="3">
    <source>
        <dbReference type="Proteomes" id="UP000241206"/>
    </source>
</evidence>
<dbReference type="InterPro" id="IPR051321">
    <property type="entry name" value="PHA/PHB_synthase"/>
</dbReference>
<organism evidence="2 3">
    <name type="scientific">Edaphosphingomonas fennica</name>
    <dbReference type="NCBI Taxonomy" id="114404"/>
    <lineage>
        <taxon>Bacteria</taxon>
        <taxon>Pseudomonadati</taxon>
        <taxon>Pseudomonadota</taxon>
        <taxon>Alphaproteobacteria</taxon>
        <taxon>Sphingomonadales</taxon>
        <taxon>Rhizorhabdaceae</taxon>
        <taxon>Edaphosphingomonas</taxon>
    </lineage>
</organism>
<dbReference type="EMBL" id="PHHF01000044">
    <property type="protein sequence ID" value="PTD21184.1"/>
    <property type="molecule type" value="Genomic_DNA"/>
</dbReference>